<evidence type="ECO:0000256" key="1">
    <source>
        <dbReference type="SAM" id="MobiDB-lite"/>
    </source>
</evidence>
<gene>
    <name evidence="2" type="ORF">LCGC14_2888460</name>
</gene>
<sequence length="135" mass="15206">MSDVLVEAMKRAGWGDVKVKKNSGKSKTPKEKKPSETLTEQKTREEVRKLKIGNEKEINTLVLRSLVRAILEEIGHSIQTNFINLPRRESATIAAMVGVPEKERIIEKYLSEKIQDAVISMQNQVAEKVADGTFE</sequence>
<proteinExistence type="predicted"/>
<feature type="region of interest" description="Disordered" evidence="1">
    <location>
        <begin position="17"/>
        <end position="44"/>
    </location>
</feature>
<accession>A0A0F8YJT9</accession>
<organism evidence="2">
    <name type="scientific">marine sediment metagenome</name>
    <dbReference type="NCBI Taxonomy" id="412755"/>
    <lineage>
        <taxon>unclassified sequences</taxon>
        <taxon>metagenomes</taxon>
        <taxon>ecological metagenomes</taxon>
    </lineage>
</organism>
<evidence type="ECO:0000313" key="2">
    <source>
        <dbReference type="EMBL" id="KKK73970.1"/>
    </source>
</evidence>
<comment type="caution">
    <text evidence="2">The sequence shown here is derived from an EMBL/GenBank/DDBJ whole genome shotgun (WGS) entry which is preliminary data.</text>
</comment>
<feature type="compositionally biased region" description="Basic and acidic residues" evidence="1">
    <location>
        <begin position="28"/>
        <end position="44"/>
    </location>
</feature>
<dbReference type="EMBL" id="LAZR01056541">
    <property type="protein sequence ID" value="KKK73970.1"/>
    <property type="molecule type" value="Genomic_DNA"/>
</dbReference>
<dbReference type="AlphaFoldDB" id="A0A0F8YJT9"/>
<name>A0A0F8YJT9_9ZZZZ</name>
<reference evidence="2" key="1">
    <citation type="journal article" date="2015" name="Nature">
        <title>Complex archaea that bridge the gap between prokaryotes and eukaryotes.</title>
        <authorList>
            <person name="Spang A."/>
            <person name="Saw J.H."/>
            <person name="Jorgensen S.L."/>
            <person name="Zaremba-Niedzwiedzka K."/>
            <person name="Martijn J."/>
            <person name="Lind A.E."/>
            <person name="van Eijk R."/>
            <person name="Schleper C."/>
            <person name="Guy L."/>
            <person name="Ettema T.J."/>
        </authorList>
    </citation>
    <scope>NUCLEOTIDE SEQUENCE</scope>
</reference>
<protein>
    <submittedName>
        <fullName evidence="2">Uncharacterized protein</fullName>
    </submittedName>
</protein>